<feature type="transmembrane region" description="Helical" evidence="5">
    <location>
        <begin position="130"/>
        <end position="151"/>
    </location>
</feature>
<evidence type="ECO:0000256" key="2">
    <source>
        <dbReference type="ARBA" id="ARBA00022692"/>
    </source>
</evidence>
<protein>
    <submittedName>
        <fullName evidence="6">ZIP family zinc transporter</fullName>
    </submittedName>
</protein>
<evidence type="ECO:0000256" key="1">
    <source>
        <dbReference type="ARBA" id="ARBA00004141"/>
    </source>
</evidence>
<dbReference type="Pfam" id="PF02535">
    <property type="entry name" value="Zip"/>
    <property type="match status" value="1"/>
</dbReference>
<feature type="transmembrane region" description="Helical" evidence="5">
    <location>
        <begin position="6"/>
        <end position="24"/>
    </location>
</feature>
<accession>A0A4R8H061</accession>
<reference evidence="6 7" key="1">
    <citation type="submission" date="2019-03" db="EMBL/GenBank/DDBJ databases">
        <title>Subsurface microbial communities from deep shales in Ohio and West Virginia, USA.</title>
        <authorList>
            <person name="Wrighton K."/>
        </authorList>
    </citation>
    <scope>NUCLEOTIDE SEQUENCE [LARGE SCALE GENOMIC DNA]</scope>
    <source>
        <strain evidence="6 7">MSL 6dP</strain>
    </source>
</reference>
<dbReference type="GO" id="GO:0046873">
    <property type="term" value="F:metal ion transmembrane transporter activity"/>
    <property type="evidence" value="ECO:0007669"/>
    <property type="project" value="InterPro"/>
</dbReference>
<proteinExistence type="predicted"/>
<evidence type="ECO:0000313" key="6">
    <source>
        <dbReference type="EMBL" id="TDX48341.1"/>
    </source>
</evidence>
<feature type="transmembrane region" description="Helical" evidence="5">
    <location>
        <begin position="61"/>
        <end position="82"/>
    </location>
</feature>
<evidence type="ECO:0000256" key="5">
    <source>
        <dbReference type="SAM" id="Phobius"/>
    </source>
</evidence>
<gene>
    <name evidence="6" type="ORF">C7959_1292</name>
</gene>
<feature type="transmembrane region" description="Helical" evidence="5">
    <location>
        <begin position="163"/>
        <end position="185"/>
    </location>
</feature>
<keyword evidence="3 5" id="KW-1133">Transmembrane helix</keyword>
<evidence type="ECO:0000256" key="3">
    <source>
        <dbReference type="ARBA" id="ARBA00022989"/>
    </source>
</evidence>
<keyword evidence="2 5" id="KW-0812">Transmembrane</keyword>
<feature type="transmembrane region" description="Helical" evidence="5">
    <location>
        <begin position="31"/>
        <end position="49"/>
    </location>
</feature>
<feature type="transmembrane region" description="Helical" evidence="5">
    <location>
        <begin position="191"/>
        <end position="211"/>
    </location>
</feature>
<sequence>MWRAALWGGIAGSSVFIGSLIALFFNIKKSVIGFIMAFGTGVLMGAAAFELLTEAVENGGITVTAISFILGAALFTLFNLIIAKKGGHSRKRSQDNITENSGIAIFMGTVMDAIPESVIIGVSLTKEENISFLLVVAIFISNFPEGLSSSSGLKKAGYSKIKILVLWLIVSFLAILSSIVGFIFLEHGSEALIATISSFAAGGIVAMLSSTMMPEAYEDGGPIVGLISALGLISSVILSNLK</sequence>
<name>A0A4R8H061_9FIRM</name>
<keyword evidence="4 5" id="KW-0472">Membrane</keyword>
<comment type="caution">
    <text evidence="6">The sequence shown here is derived from an EMBL/GenBank/DDBJ whole genome shotgun (WGS) entry which is preliminary data.</text>
</comment>
<dbReference type="AlphaFoldDB" id="A0A4R8H061"/>
<feature type="transmembrane region" description="Helical" evidence="5">
    <location>
        <begin position="103"/>
        <end position="124"/>
    </location>
</feature>
<evidence type="ECO:0000313" key="7">
    <source>
        <dbReference type="Proteomes" id="UP000295832"/>
    </source>
</evidence>
<comment type="subcellular location">
    <subcellularLocation>
        <location evidence="1">Membrane</location>
        <topology evidence="1">Multi-pass membrane protein</topology>
    </subcellularLocation>
</comment>
<feature type="transmembrane region" description="Helical" evidence="5">
    <location>
        <begin position="223"/>
        <end position="241"/>
    </location>
</feature>
<evidence type="ECO:0000256" key="4">
    <source>
        <dbReference type="ARBA" id="ARBA00023136"/>
    </source>
</evidence>
<dbReference type="InterPro" id="IPR003689">
    <property type="entry name" value="ZIP"/>
</dbReference>
<keyword evidence="7" id="KW-1185">Reference proteome</keyword>
<dbReference type="RefSeq" id="WP_134118105.1">
    <property type="nucleotide sequence ID" value="NZ_SOEG01000029.1"/>
</dbReference>
<dbReference type="EMBL" id="SOEG01000029">
    <property type="protein sequence ID" value="TDX48341.1"/>
    <property type="molecule type" value="Genomic_DNA"/>
</dbReference>
<dbReference type="GO" id="GO:0016020">
    <property type="term" value="C:membrane"/>
    <property type="evidence" value="ECO:0007669"/>
    <property type="project" value="UniProtKB-SubCell"/>
</dbReference>
<dbReference type="Proteomes" id="UP000295832">
    <property type="component" value="Unassembled WGS sequence"/>
</dbReference>
<dbReference type="STRING" id="926561.GCA_000379025_02422"/>
<organism evidence="6 7">
    <name type="scientific">Orenia marismortui</name>
    <dbReference type="NCBI Taxonomy" id="46469"/>
    <lineage>
        <taxon>Bacteria</taxon>
        <taxon>Bacillati</taxon>
        <taxon>Bacillota</taxon>
        <taxon>Clostridia</taxon>
        <taxon>Halanaerobiales</taxon>
        <taxon>Halobacteroidaceae</taxon>
        <taxon>Orenia</taxon>
    </lineage>
</organism>